<evidence type="ECO:0000259" key="4">
    <source>
        <dbReference type="PROSITE" id="PS01124"/>
    </source>
</evidence>
<dbReference type="AlphaFoldDB" id="A0A848KRM5"/>
<evidence type="ECO:0000256" key="3">
    <source>
        <dbReference type="ARBA" id="ARBA00023163"/>
    </source>
</evidence>
<gene>
    <name evidence="5" type="ORF">FGL95_31355</name>
</gene>
<sequence length="304" mass="33462">MQPVADPRDWDEASHAVSDAYFPHALHPLTHSTASNVSVDSMAIGPVRIAHIGWGAPVTVDTDHPGGYAVNIPLSGHLDSVIGRQELVATPDSATIYPPDTPTSIRRWSESCRIIGVRFERDYLHREMTNILAGHNVPVPDHLDLSTPAGAGWLRLVRSLSDAPTGQQHPLVTQQLSGALTTAFVLAAVPDDDTDTRPRPRIVKRVLDEMHDDPARPWTAGDMAAVAGVSVRRLQEGFREYLNASPRDCLVDIRLQRVHDDLLRGDGTFTVADIAMRWGFTHTGRFAAAYRQKYGEPPSETLRR</sequence>
<keyword evidence="3" id="KW-0804">Transcription</keyword>
<keyword evidence="6" id="KW-1185">Reference proteome</keyword>
<organism evidence="5 6">
    <name type="scientific">Antrihabitans stalactiti</name>
    <dbReference type="NCBI Taxonomy" id="2584121"/>
    <lineage>
        <taxon>Bacteria</taxon>
        <taxon>Bacillati</taxon>
        <taxon>Actinomycetota</taxon>
        <taxon>Actinomycetes</taxon>
        <taxon>Mycobacteriales</taxon>
        <taxon>Nocardiaceae</taxon>
        <taxon>Antrihabitans</taxon>
    </lineage>
</organism>
<dbReference type="InterPro" id="IPR018062">
    <property type="entry name" value="HTH_AraC-typ_CS"/>
</dbReference>
<dbReference type="PANTHER" id="PTHR46796">
    <property type="entry name" value="HTH-TYPE TRANSCRIPTIONAL ACTIVATOR RHAS-RELATED"/>
    <property type="match status" value="1"/>
</dbReference>
<dbReference type="EMBL" id="VCQU01000019">
    <property type="protein sequence ID" value="NMN99524.1"/>
    <property type="molecule type" value="Genomic_DNA"/>
</dbReference>
<dbReference type="Proteomes" id="UP000535543">
    <property type="component" value="Unassembled WGS sequence"/>
</dbReference>
<dbReference type="InterPro" id="IPR018060">
    <property type="entry name" value="HTH_AraC"/>
</dbReference>
<evidence type="ECO:0000256" key="1">
    <source>
        <dbReference type="ARBA" id="ARBA00023015"/>
    </source>
</evidence>
<keyword evidence="2" id="KW-0238">DNA-binding</keyword>
<feature type="domain" description="HTH araC/xylS-type" evidence="4">
    <location>
        <begin position="204"/>
        <end position="304"/>
    </location>
</feature>
<dbReference type="PANTHER" id="PTHR46796:SF12">
    <property type="entry name" value="HTH-TYPE DNA-BINDING TRANSCRIPTIONAL ACTIVATOR EUTR"/>
    <property type="match status" value="1"/>
</dbReference>
<dbReference type="RefSeq" id="WP_169594903.1">
    <property type="nucleotide sequence ID" value="NZ_VCQU01000019.1"/>
</dbReference>
<dbReference type="PROSITE" id="PS00041">
    <property type="entry name" value="HTH_ARAC_FAMILY_1"/>
    <property type="match status" value="1"/>
</dbReference>
<dbReference type="GO" id="GO:0043565">
    <property type="term" value="F:sequence-specific DNA binding"/>
    <property type="evidence" value="ECO:0007669"/>
    <property type="project" value="InterPro"/>
</dbReference>
<reference evidence="5 6" key="2">
    <citation type="submission" date="2020-06" db="EMBL/GenBank/DDBJ databases">
        <title>Antribacter stalactiti gen. nov., sp. nov., a new member of the family Nacardiaceae isolated from a cave.</title>
        <authorList>
            <person name="Kim I.S."/>
        </authorList>
    </citation>
    <scope>NUCLEOTIDE SEQUENCE [LARGE SCALE GENOMIC DNA]</scope>
    <source>
        <strain evidence="5 6">YC2-7</strain>
    </source>
</reference>
<keyword evidence="1" id="KW-0805">Transcription regulation</keyword>
<evidence type="ECO:0000313" key="6">
    <source>
        <dbReference type="Proteomes" id="UP000535543"/>
    </source>
</evidence>
<name>A0A848KRM5_9NOCA</name>
<evidence type="ECO:0000313" key="5">
    <source>
        <dbReference type="EMBL" id="NMN99524.1"/>
    </source>
</evidence>
<evidence type="ECO:0000256" key="2">
    <source>
        <dbReference type="ARBA" id="ARBA00023125"/>
    </source>
</evidence>
<accession>A0A848KRM5</accession>
<dbReference type="GO" id="GO:0003700">
    <property type="term" value="F:DNA-binding transcription factor activity"/>
    <property type="evidence" value="ECO:0007669"/>
    <property type="project" value="InterPro"/>
</dbReference>
<reference evidence="5 6" key="1">
    <citation type="submission" date="2019-05" db="EMBL/GenBank/DDBJ databases">
        <authorList>
            <person name="Lee S.D."/>
        </authorList>
    </citation>
    <scope>NUCLEOTIDE SEQUENCE [LARGE SCALE GENOMIC DNA]</scope>
    <source>
        <strain evidence="5 6">YC2-7</strain>
    </source>
</reference>
<dbReference type="InterPro" id="IPR009057">
    <property type="entry name" value="Homeodomain-like_sf"/>
</dbReference>
<dbReference type="InterPro" id="IPR050204">
    <property type="entry name" value="AraC_XylS_family_regulators"/>
</dbReference>
<dbReference type="Gene3D" id="1.10.10.60">
    <property type="entry name" value="Homeodomain-like"/>
    <property type="match status" value="1"/>
</dbReference>
<dbReference type="PROSITE" id="PS01124">
    <property type="entry name" value="HTH_ARAC_FAMILY_2"/>
    <property type="match status" value="1"/>
</dbReference>
<dbReference type="Pfam" id="PF14525">
    <property type="entry name" value="AraC_binding_2"/>
    <property type="match status" value="1"/>
</dbReference>
<dbReference type="Pfam" id="PF12833">
    <property type="entry name" value="HTH_18"/>
    <property type="match status" value="1"/>
</dbReference>
<comment type="caution">
    <text evidence="5">The sequence shown here is derived from an EMBL/GenBank/DDBJ whole genome shotgun (WGS) entry which is preliminary data.</text>
</comment>
<proteinExistence type="predicted"/>
<dbReference type="SMART" id="SM00342">
    <property type="entry name" value="HTH_ARAC"/>
    <property type="match status" value="1"/>
</dbReference>
<dbReference type="SUPFAM" id="SSF46689">
    <property type="entry name" value="Homeodomain-like"/>
    <property type="match status" value="2"/>
</dbReference>
<protein>
    <submittedName>
        <fullName evidence="5">AraC family transcriptional regulator</fullName>
    </submittedName>
</protein>
<dbReference type="InterPro" id="IPR035418">
    <property type="entry name" value="AraC-bd_2"/>
</dbReference>